<feature type="compositionally biased region" description="Polar residues" evidence="1">
    <location>
        <begin position="7"/>
        <end position="19"/>
    </location>
</feature>
<keyword evidence="3" id="KW-1185">Reference proteome</keyword>
<name>A0A1Q9D0Q3_SYMMI</name>
<dbReference type="Proteomes" id="UP000186817">
    <property type="component" value="Unassembled WGS sequence"/>
</dbReference>
<feature type="region of interest" description="Disordered" evidence="1">
    <location>
        <begin position="239"/>
        <end position="268"/>
    </location>
</feature>
<sequence>MEEGPRNDSSTGAAQFDLTNQHRLEGTMPSREEEEEEKRGGKKERREREQREKERRNLDENILQKGATGEWDRAHPTTVDQSEQLQKLDAPHGGQSQGYTLGSTENEKEDSPEHVAAAQTPDEKQEACDEVRGAHVVVVVVVVQEGRPAETSWQQGEAKRCAGNIDDDVECRGFKRENRVTTGYHEHQKETIKDELASTVSAVENFPPTGKIPMRRSVTAAEEADLANTGFKEATIASAVGLSRSPERTSSSSSAGFHGLFKPPAELL</sequence>
<feature type="region of interest" description="Disordered" evidence="1">
    <location>
        <begin position="1"/>
        <end position="127"/>
    </location>
</feature>
<reference evidence="2 3" key="1">
    <citation type="submission" date="2016-02" db="EMBL/GenBank/DDBJ databases">
        <title>Genome analysis of coral dinoflagellate symbionts highlights evolutionary adaptations to a symbiotic lifestyle.</title>
        <authorList>
            <person name="Aranda M."/>
            <person name="Li Y."/>
            <person name="Liew Y.J."/>
            <person name="Baumgarten S."/>
            <person name="Simakov O."/>
            <person name="Wilson M."/>
            <person name="Piel J."/>
            <person name="Ashoor H."/>
            <person name="Bougouffa S."/>
            <person name="Bajic V.B."/>
            <person name="Ryu T."/>
            <person name="Ravasi T."/>
            <person name="Bayer T."/>
            <person name="Micklem G."/>
            <person name="Kim H."/>
            <person name="Bhak J."/>
            <person name="Lajeunesse T.C."/>
            <person name="Voolstra C.R."/>
        </authorList>
    </citation>
    <scope>NUCLEOTIDE SEQUENCE [LARGE SCALE GENOMIC DNA]</scope>
    <source>
        <strain evidence="2 3">CCMP2467</strain>
    </source>
</reference>
<comment type="caution">
    <text evidence="2">The sequence shown here is derived from an EMBL/GenBank/DDBJ whole genome shotgun (WGS) entry which is preliminary data.</text>
</comment>
<evidence type="ECO:0000256" key="1">
    <source>
        <dbReference type="SAM" id="MobiDB-lite"/>
    </source>
</evidence>
<organism evidence="2 3">
    <name type="scientific">Symbiodinium microadriaticum</name>
    <name type="common">Dinoflagellate</name>
    <name type="synonym">Zooxanthella microadriatica</name>
    <dbReference type="NCBI Taxonomy" id="2951"/>
    <lineage>
        <taxon>Eukaryota</taxon>
        <taxon>Sar</taxon>
        <taxon>Alveolata</taxon>
        <taxon>Dinophyceae</taxon>
        <taxon>Suessiales</taxon>
        <taxon>Symbiodiniaceae</taxon>
        <taxon>Symbiodinium</taxon>
    </lineage>
</organism>
<evidence type="ECO:0000313" key="3">
    <source>
        <dbReference type="Proteomes" id="UP000186817"/>
    </source>
</evidence>
<evidence type="ECO:0000313" key="2">
    <source>
        <dbReference type="EMBL" id="OLP88744.1"/>
    </source>
</evidence>
<accession>A0A1Q9D0Q3</accession>
<proteinExistence type="predicted"/>
<feature type="compositionally biased region" description="Basic and acidic residues" evidence="1">
    <location>
        <begin position="44"/>
        <end position="59"/>
    </location>
</feature>
<dbReference type="AlphaFoldDB" id="A0A1Q9D0Q3"/>
<protein>
    <submittedName>
        <fullName evidence="2">Uncharacterized protein</fullName>
    </submittedName>
</protein>
<dbReference type="EMBL" id="LSRX01000796">
    <property type="protein sequence ID" value="OLP88744.1"/>
    <property type="molecule type" value="Genomic_DNA"/>
</dbReference>
<gene>
    <name evidence="2" type="ORF">AK812_SmicGene29861</name>
</gene>